<comment type="subcellular location">
    <subcellularLocation>
        <location evidence="1">Membrane</location>
    </subcellularLocation>
</comment>
<reference evidence="7 8" key="1">
    <citation type="journal article" date="2018" name="Sci. Rep.">
        <title>Raphidocelis subcapitata (=Pseudokirchneriella subcapitata) provides an insight into genome evolution and environmental adaptations in the Sphaeropleales.</title>
        <authorList>
            <person name="Suzuki S."/>
            <person name="Yamaguchi H."/>
            <person name="Nakajima N."/>
            <person name="Kawachi M."/>
        </authorList>
    </citation>
    <scope>NUCLEOTIDE SEQUENCE [LARGE SCALE GENOMIC DNA]</scope>
    <source>
        <strain evidence="7 8">NIES-35</strain>
    </source>
</reference>
<dbReference type="GO" id="GO:0016020">
    <property type="term" value="C:membrane"/>
    <property type="evidence" value="ECO:0007669"/>
    <property type="project" value="UniProtKB-SubCell"/>
</dbReference>
<dbReference type="PANTHER" id="PTHR21659">
    <property type="entry name" value="HYDROPHOBIC PROTEIN RCI2 LOW TEMPERATURE AND SALT RESPONSIVE PROTEIN LTI6 -RELATED"/>
    <property type="match status" value="1"/>
</dbReference>
<comment type="caution">
    <text evidence="7">The sequence shown here is derived from an EMBL/GenBank/DDBJ whole genome shotgun (WGS) entry which is preliminary data.</text>
</comment>
<evidence type="ECO:0000256" key="1">
    <source>
        <dbReference type="ARBA" id="ARBA00004370"/>
    </source>
</evidence>
<dbReference type="InParanoid" id="A0A2V0NWK2"/>
<feature type="transmembrane region" description="Helical" evidence="6">
    <location>
        <begin position="7"/>
        <end position="26"/>
    </location>
</feature>
<feature type="transmembrane region" description="Helical" evidence="6">
    <location>
        <begin position="32"/>
        <end position="56"/>
    </location>
</feature>
<keyword evidence="5 6" id="KW-0472">Membrane</keyword>
<keyword evidence="3 6" id="KW-0812">Transmembrane</keyword>
<evidence type="ECO:0000256" key="3">
    <source>
        <dbReference type="ARBA" id="ARBA00022692"/>
    </source>
</evidence>
<dbReference type="PANTHER" id="PTHR21659:SF42">
    <property type="entry name" value="UPF0057 MEMBRANE PROTEIN ZK632.10-RELATED"/>
    <property type="match status" value="1"/>
</dbReference>
<protein>
    <submittedName>
        <fullName evidence="7">Uncharacterized protein</fullName>
    </submittedName>
</protein>
<evidence type="ECO:0000313" key="8">
    <source>
        <dbReference type="Proteomes" id="UP000247498"/>
    </source>
</evidence>
<dbReference type="OrthoDB" id="2802411at2759"/>
<accession>A0A2V0NWK2</accession>
<evidence type="ECO:0000256" key="4">
    <source>
        <dbReference type="ARBA" id="ARBA00022989"/>
    </source>
</evidence>
<evidence type="ECO:0000256" key="5">
    <source>
        <dbReference type="ARBA" id="ARBA00023136"/>
    </source>
</evidence>
<dbReference type="AlphaFoldDB" id="A0A2V0NWK2"/>
<dbReference type="InterPro" id="IPR000612">
    <property type="entry name" value="PMP3"/>
</dbReference>
<gene>
    <name evidence="7" type="ORF">Rsub_02647</name>
</gene>
<organism evidence="7 8">
    <name type="scientific">Raphidocelis subcapitata</name>
    <dbReference type="NCBI Taxonomy" id="307507"/>
    <lineage>
        <taxon>Eukaryota</taxon>
        <taxon>Viridiplantae</taxon>
        <taxon>Chlorophyta</taxon>
        <taxon>core chlorophytes</taxon>
        <taxon>Chlorophyceae</taxon>
        <taxon>CS clade</taxon>
        <taxon>Sphaeropleales</taxon>
        <taxon>Selenastraceae</taxon>
        <taxon>Raphidocelis</taxon>
    </lineage>
</organism>
<dbReference type="Pfam" id="PF01679">
    <property type="entry name" value="Pmp3"/>
    <property type="match status" value="1"/>
</dbReference>
<name>A0A2V0NWK2_9CHLO</name>
<sequence length="128" mass="13146">MADGVERVLALVLSFVFPPLGVLMLRGCGRDLLINILLTIVLLWLGGMIHAVWIAVADASAEDRRRAALPVTAPAASPYAGQQPPYPLPAGAGAYAPPPMGAGAGGVAPGYPAHPQPYPYGQPAAGKR</sequence>
<evidence type="ECO:0000256" key="2">
    <source>
        <dbReference type="ARBA" id="ARBA00009530"/>
    </source>
</evidence>
<keyword evidence="8" id="KW-1185">Reference proteome</keyword>
<evidence type="ECO:0000256" key="6">
    <source>
        <dbReference type="SAM" id="Phobius"/>
    </source>
</evidence>
<comment type="similarity">
    <text evidence="2">Belongs to the UPF0057 (PMP3) family.</text>
</comment>
<keyword evidence="4 6" id="KW-1133">Transmembrane helix</keyword>
<evidence type="ECO:0000313" key="7">
    <source>
        <dbReference type="EMBL" id="GBF89943.1"/>
    </source>
</evidence>
<dbReference type="Proteomes" id="UP000247498">
    <property type="component" value="Unassembled WGS sequence"/>
</dbReference>
<proteinExistence type="inferred from homology"/>
<dbReference type="PROSITE" id="PS01309">
    <property type="entry name" value="UPF0057"/>
    <property type="match status" value="1"/>
</dbReference>
<dbReference type="EMBL" id="BDRX01000013">
    <property type="protein sequence ID" value="GBF89943.1"/>
    <property type="molecule type" value="Genomic_DNA"/>
</dbReference>